<dbReference type="NCBIfam" id="NF033179">
    <property type="entry name" value="TnsA_like_Actin"/>
    <property type="match status" value="1"/>
</dbReference>
<sequence>MSDVRGRSPAGFTLLYLGEADGRLCEQKVRLANAESVRFEHVRPVREFSSYPGQRSFPGLWWSSTMQDLVGFESWLERDRLMMLDFSPEVTAFSSQPFWLTWPEAGKVRRHAPDYFARMADGTGLVVDVRDDDDIEPGDAQAFAATGEACKSAGWAYQRVGAVDAVLAANLRWLSDYRHPRNLNPAHASALAEASAQPVALMEAARTAGDAIAVLPSAFHMLWSGRLRADLASSPLSGSTTVTSAGAGR</sequence>
<keyword evidence="1" id="KW-0378">Hydrolase</keyword>
<organism evidence="1 2">
    <name type="scientific">Trebonia kvetii</name>
    <dbReference type="NCBI Taxonomy" id="2480626"/>
    <lineage>
        <taxon>Bacteria</taxon>
        <taxon>Bacillati</taxon>
        <taxon>Actinomycetota</taxon>
        <taxon>Actinomycetes</taxon>
        <taxon>Streptosporangiales</taxon>
        <taxon>Treboniaceae</taxon>
        <taxon>Trebonia</taxon>
    </lineage>
</organism>
<name>A0A6P2C276_9ACTN</name>
<protein>
    <submittedName>
        <fullName evidence="1">TnsA-like heteromeric transposase endonuclease subunit</fullName>
    </submittedName>
</protein>
<evidence type="ECO:0000313" key="1">
    <source>
        <dbReference type="EMBL" id="TVZ05067.1"/>
    </source>
</evidence>
<dbReference type="RefSeq" id="WP_145852773.1">
    <property type="nucleotide sequence ID" value="NZ_RPFW01000002.1"/>
</dbReference>
<dbReference type="GO" id="GO:0004519">
    <property type="term" value="F:endonuclease activity"/>
    <property type="evidence" value="ECO:0007669"/>
    <property type="project" value="UniProtKB-KW"/>
</dbReference>
<dbReference type="EMBL" id="RPFW01000002">
    <property type="protein sequence ID" value="TVZ05067.1"/>
    <property type="molecule type" value="Genomic_DNA"/>
</dbReference>
<dbReference type="Proteomes" id="UP000460272">
    <property type="component" value="Unassembled WGS sequence"/>
</dbReference>
<keyword evidence="1" id="KW-0255">Endonuclease</keyword>
<accession>A0A6P2C276</accession>
<dbReference type="InterPro" id="IPR048000">
    <property type="entry name" value="TnsA-like"/>
</dbReference>
<keyword evidence="2" id="KW-1185">Reference proteome</keyword>
<reference evidence="1 2" key="1">
    <citation type="submission" date="2018-11" db="EMBL/GenBank/DDBJ databases">
        <title>Trebonia kvetii gen.nov., sp.nov., a novel acidophilic actinobacterium, and proposal of the new actinobacterial family Treboniaceae fam. nov.</title>
        <authorList>
            <person name="Rapoport D."/>
            <person name="Sagova-Mareckova M."/>
            <person name="Sedlacek I."/>
            <person name="Provaznik J."/>
            <person name="Kralova S."/>
            <person name="Pavlinic D."/>
            <person name="Benes V."/>
            <person name="Kopecky J."/>
        </authorList>
    </citation>
    <scope>NUCLEOTIDE SEQUENCE [LARGE SCALE GENOMIC DNA]</scope>
    <source>
        <strain evidence="1 2">15Tr583</strain>
    </source>
</reference>
<evidence type="ECO:0000313" key="2">
    <source>
        <dbReference type="Proteomes" id="UP000460272"/>
    </source>
</evidence>
<comment type="caution">
    <text evidence="1">The sequence shown here is derived from an EMBL/GenBank/DDBJ whole genome shotgun (WGS) entry which is preliminary data.</text>
</comment>
<dbReference type="OrthoDB" id="3403133at2"/>
<proteinExistence type="predicted"/>
<gene>
    <name evidence="1" type="ORF">EAS64_10625</name>
</gene>
<keyword evidence="1" id="KW-0540">Nuclease</keyword>
<dbReference type="AlphaFoldDB" id="A0A6P2C276"/>